<reference evidence="4" key="1">
    <citation type="journal article" date="2019" name="Int. J. Syst. Evol. Microbiol.">
        <title>The Global Catalogue of Microorganisms (GCM) 10K type strain sequencing project: providing services to taxonomists for standard genome sequencing and annotation.</title>
        <authorList>
            <consortium name="The Broad Institute Genomics Platform"/>
            <consortium name="The Broad Institute Genome Sequencing Center for Infectious Disease"/>
            <person name="Wu L."/>
            <person name="Ma J."/>
        </authorList>
    </citation>
    <scope>NUCLEOTIDE SEQUENCE [LARGE SCALE GENOMIC DNA]</scope>
    <source>
        <strain evidence="4">JCM 14736</strain>
    </source>
</reference>
<protein>
    <recommendedName>
        <fullName evidence="2">Pyridoxamine 5'-phosphate oxidase N-terminal domain-containing protein</fullName>
    </recommendedName>
</protein>
<dbReference type="Pfam" id="PF01243">
    <property type="entry name" value="PNPOx_N"/>
    <property type="match status" value="1"/>
</dbReference>
<evidence type="ECO:0000313" key="4">
    <source>
        <dbReference type="Proteomes" id="UP001500851"/>
    </source>
</evidence>
<evidence type="ECO:0000313" key="3">
    <source>
        <dbReference type="EMBL" id="GAA1798107.1"/>
    </source>
</evidence>
<accession>A0ABP4Y2X7</accession>
<gene>
    <name evidence="3" type="ORF">GCM10009768_28920</name>
</gene>
<proteinExistence type="predicted"/>
<name>A0ABP4Y2X7_9MICO</name>
<dbReference type="Gene3D" id="2.30.110.10">
    <property type="entry name" value="Electron Transport, Fmn-binding Protein, Chain A"/>
    <property type="match status" value="1"/>
</dbReference>
<dbReference type="SUPFAM" id="SSF50475">
    <property type="entry name" value="FMN-binding split barrel"/>
    <property type="match status" value="1"/>
</dbReference>
<organism evidence="3 4">
    <name type="scientific">Leucobacter iarius</name>
    <dbReference type="NCBI Taxonomy" id="333963"/>
    <lineage>
        <taxon>Bacteria</taxon>
        <taxon>Bacillati</taxon>
        <taxon>Actinomycetota</taxon>
        <taxon>Actinomycetes</taxon>
        <taxon>Micrococcales</taxon>
        <taxon>Microbacteriaceae</taxon>
        <taxon>Leucobacter</taxon>
    </lineage>
</organism>
<evidence type="ECO:0000256" key="1">
    <source>
        <dbReference type="ARBA" id="ARBA00023002"/>
    </source>
</evidence>
<comment type="caution">
    <text evidence="3">The sequence shown here is derived from an EMBL/GenBank/DDBJ whole genome shotgun (WGS) entry which is preliminary data.</text>
</comment>
<sequence>MSAERVTGSLGIAELVAFVRAHGDGVVSTLGPDGAPQAAYLPFAATDAGDLVFDARTASRKIANLARDSRVAVVIGGADGASLQCEGTAVVTGGADRAAAADAYAAAFPEFADSLQRADIAVVRIRLDWARLGDYRTDPPRIAETRGVRTGPETG</sequence>
<dbReference type="RefSeq" id="WP_344033362.1">
    <property type="nucleotide sequence ID" value="NZ_BAAAOB010000005.1"/>
</dbReference>
<dbReference type="InterPro" id="IPR011576">
    <property type="entry name" value="Pyridox_Oxase_N"/>
</dbReference>
<keyword evidence="4" id="KW-1185">Reference proteome</keyword>
<feature type="domain" description="Pyridoxamine 5'-phosphate oxidase N-terminal" evidence="2">
    <location>
        <begin position="14"/>
        <end position="131"/>
    </location>
</feature>
<dbReference type="InterPro" id="IPR012349">
    <property type="entry name" value="Split_barrel_FMN-bd"/>
</dbReference>
<dbReference type="PANTHER" id="PTHR35176">
    <property type="entry name" value="HEME OXYGENASE HI_0854-RELATED"/>
    <property type="match status" value="1"/>
</dbReference>
<dbReference type="PANTHER" id="PTHR35176:SF6">
    <property type="entry name" value="HEME OXYGENASE HI_0854-RELATED"/>
    <property type="match status" value="1"/>
</dbReference>
<evidence type="ECO:0000259" key="2">
    <source>
        <dbReference type="Pfam" id="PF01243"/>
    </source>
</evidence>
<dbReference type="EMBL" id="BAAAOB010000005">
    <property type="protein sequence ID" value="GAA1798107.1"/>
    <property type="molecule type" value="Genomic_DNA"/>
</dbReference>
<dbReference type="InterPro" id="IPR052019">
    <property type="entry name" value="F420H2_bilvrd_red/Heme_oxyg"/>
</dbReference>
<keyword evidence="1" id="KW-0560">Oxidoreductase</keyword>
<dbReference type="Proteomes" id="UP001500851">
    <property type="component" value="Unassembled WGS sequence"/>
</dbReference>